<sequence length="100" mass="11487">MKITDVKIRLLHSGDPIRDWDPRVRAIAGVRLDDKFYLNDIKICQTSERFCIEFPPNPYSANSGHPEYTVVPVSMKARRWIEAAILAEYAKKVQAKRSAI</sequence>
<evidence type="ECO:0000313" key="1">
    <source>
        <dbReference type="EMBL" id="MVB10452.1"/>
    </source>
</evidence>
<dbReference type="SUPFAM" id="SSF160537">
    <property type="entry name" value="SpoVG-like"/>
    <property type="match status" value="1"/>
</dbReference>
<keyword evidence="2" id="KW-1185">Reference proteome</keyword>
<comment type="caution">
    <text evidence="1">The sequence shown here is derived from an EMBL/GenBank/DDBJ whole genome shotgun (WGS) entry which is preliminary data.</text>
</comment>
<dbReference type="InterPro" id="IPR036751">
    <property type="entry name" value="SpoVG_sf"/>
</dbReference>
<reference evidence="1 2" key="1">
    <citation type="submission" date="2019-09" db="EMBL/GenBank/DDBJ databases">
        <title>Genome sequence of Clostridium sp. EA1.</title>
        <authorList>
            <person name="Poehlein A."/>
            <person name="Bengelsdorf F.R."/>
            <person name="Daniel R."/>
        </authorList>
    </citation>
    <scope>NUCLEOTIDE SEQUENCE [LARGE SCALE GENOMIC DNA]</scope>
    <source>
        <strain evidence="1 2">EA1</strain>
    </source>
</reference>
<dbReference type="EMBL" id="VWXL01000029">
    <property type="protein sequence ID" value="MVB10452.1"/>
    <property type="molecule type" value="Genomic_DNA"/>
</dbReference>
<protein>
    <submittedName>
        <fullName evidence="1">Putative septation protein SpoVG</fullName>
    </submittedName>
</protein>
<dbReference type="OrthoDB" id="1820637at2"/>
<name>A0A6N8HXH9_9FIRM</name>
<dbReference type="Gene3D" id="3.30.1120.40">
    <property type="entry name" value="Stage V sporulation protein G"/>
    <property type="match status" value="1"/>
</dbReference>
<accession>A0A6N8HXH9</accession>
<proteinExistence type="predicted"/>
<dbReference type="RefSeq" id="WP_156990070.1">
    <property type="nucleotide sequence ID" value="NZ_VWXL01000029.1"/>
</dbReference>
<dbReference type="InterPro" id="IPR007170">
    <property type="entry name" value="SpoVG"/>
</dbReference>
<evidence type="ECO:0000313" key="2">
    <source>
        <dbReference type="Proteomes" id="UP000469440"/>
    </source>
</evidence>
<gene>
    <name evidence="1" type="primary">spoVG_1</name>
    <name evidence="1" type="ORF">CAFE_11410</name>
</gene>
<dbReference type="GO" id="GO:0030435">
    <property type="term" value="P:sporulation resulting in formation of a cellular spore"/>
    <property type="evidence" value="ECO:0007669"/>
    <property type="project" value="InterPro"/>
</dbReference>
<dbReference type="Pfam" id="PF04026">
    <property type="entry name" value="SpoVG"/>
    <property type="match status" value="1"/>
</dbReference>
<dbReference type="AlphaFoldDB" id="A0A6N8HXH9"/>
<dbReference type="Proteomes" id="UP000469440">
    <property type="component" value="Unassembled WGS sequence"/>
</dbReference>
<organism evidence="1 2">
    <name type="scientific">Caproicibacter fermentans</name>
    <dbReference type="NCBI Taxonomy" id="2576756"/>
    <lineage>
        <taxon>Bacteria</taxon>
        <taxon>Bacillati</taxon>
        <taxon>Bacillota</taxon>
        <taxon>Clostridia</taxon>
        <taxon>Eubacteriales</taxon>
        <taxon>Acutalibacteraceae</taxon>
        <taxon>Caproicibacter</taxon>
    </lineage>
</organism>